<protein>
    <recommendedName>
        <fullName evidence="2">Outer membrane protein</fullName>
    </recommendedName>
</protein>
<accession>A0A3B1B370</accession>
<dbReference type="InterPro" id="IPR026387">
    <property type="entry name" value="OMP_w_GlyGly"/>
</dbReference>
<evidence type="ECO:0008006" key="2">
    <source>
        <dbReference type="Google" id="ProtNLM"/>
    </source>
</evidence>
<name>A0A3B1B370_9ZZZZ</name>
<evidence type="ECO:0000313" key="1">
    <source>
        <dbReference type="EMBL" id="VAX06393.1"/>
    </source>
</evidence>
<gene>
    <name evidence="1" type="ORF">MNBD_GAMMA25-1849</name>
</gene>
<dbReference type="NCBIfam" id="TIGR04219">
    <property type="entry name" value="OMP_w_GlyGly"/>
    <property type="match status" value="1"/>
</dbReference>
<organism evidence="1">
    <name type="scientific">hydrothermal vent metagenome</name>
    <dbReference type="NCBI Taxonomy" id="652676"/>
    <lineage>
        <taxon>unclassified sequences</taxon>
        <taxon>metagenomes</taxon>
        <taxon>ecological metagenomes</taxon>
    </lineage>
</organism>
<sequence length="254" mass="27799">MKPQHLSLALLAGLSLSAFSFSAQADFIGLQIGGGAWNHDPSGDFRYKSTNTISADLKDDLHMTDKTEGYYYISFEHPIPLLPNVRLMGTKLENSGSGQLSKEIVFDGVTYPVTDTLTSTLNLNQLDLTFYWELLDNVVSFDVGLNIKKIDGEAILIGDTTGTTKSTFSQTIPMLYLMAGVSPWEGIFIGAEGSMVKYNGSTISDFTAKVSYTTSFLLGVEGGYRTQVYTLDDLDNAYADMKFSGPFLGAYLKF</sequence>
<dbReference type="AlphaFoldDB" id="A0A3B1B370"/>
<proteinExistence type="predicted"/>
<reference evidence="1" key="1">
    <citation type="submission" date="2018-06" db="EMBL/GenBank/DDBJ databases">
        <authorList>
            <person name="Zhirakovskaya E."/>
        </authorList>
    </citation>
    <scope>NUCLEOTIDE SEQUENCE</scope>
</reference>
<dbReference type="EMBL" id="UOFY01000008">
    <property type="protein sequence ID" value="VAX06393.1"/>
    <property type="molecule type" value="Genomic_DNA"/>
</dbReference>